<feature type="region of interest" description="Disordered" evidence="1">
    <location>
        <begin position="194"/>
        <end position="262"/>
    </location>
</feature>
<evidence type="ECO:0000256" key="1">
    <source>
        <dbReference type="SAM" id="MobiDB-lite"/>
    </source>
</evidence>
<dbReference type="EMBL" id="KE346360">
    <property type="protein sequence ID" value="KJE89693.1"/>
    <property type="molecule type" value="Genomic_DNA"/>
</dbReference>
<dbReference type="AlphaFoldDB" id="A0A0D2WJT7"/>
<organism evidence="3 4">
    <name type="scientific">Capsaspora owczarzaki (strain ATCC 30864)</name>
    <dbReference type="NCBI Taxonomy" id="595528"/>
    <lineage>
        <taxon>Eukaryota</taxon>
        <taxon>Filasterea</taxon>
        <taxon>Capsaspora</taxon>
    </lineage>
</organism>
<protein>
    <recommendedName>
        <fullName evidence="5">BLOC-1-related complex subunit 5</fullName>
    </recommendedName>
</protein>
<evidence type="ECO:0000313" key="3">
    <source>
        <dbReference type="EMBL" id="KJE89693.1"/>
    </source>
</evidence>
<sequence length="262" mass="28400">MLHSTTSVLIYFAVPIRMALVEDVDVEEPSISIDMRDLDDVKQGMRSLDQRIQASLSLASELQFERTQLARERTRRLMDMANISNDLSQVQELVTAAHNTRNQHIKRVQTDIETYGELRLQLAHMIDTMEMAGQLSGRLPRGLLAQVQHLENLDALVAAAPKQIESALELVSQESATVIVEPLAALLAPILPPAADPSDPSHQTSVPPTSAPAIASAIASSSSGVTAPSSPNTGLVLSLSTRKRAHSSTDSTGSRQERRLDS</sequence>
<evidence type="ECO:0000313" key="4">
    <source>
        <dbReference type="Proteomes" id="UP000008743"/>
    </source>
</evidence>
<evidence type="ECO:0000256" key="2">
    <source>
        <dbReference type="SAM" id="SignalP"/>
    </source>
</evidence>
<feature type="compositionally biased region" description="Low complexity" evidence="1">
    <location>
        <begin position="196"/>
        <end position="231"/>
    </location>
</feature>
<evidence type="ECO:0008006" key="5">
    <source>
        <dbReference type="Google" id="ProtNLM"/>
    </source>
</evidence>
<proteinExistence type="predicted"/>
<keyword evidence="2" id="KW-0732">Signal</keyword>
<dbReference type="InParanoid" id="A0A0D2WJT7"/>
<feature type="signal peptide" evidence="2">
    <location>
        <begin position="1"/>
        <end position="21"/>
    </location>
</feature>
<gene>
    <name evidence="3" type="ORF">CAOG_001127</name>
</gene>
<dbReference type="Proteomes" id="UP000008743">
    <property type="component" value="Unassembled WGS sequence"/>
</dbReference>
<name>A0A0D2WJT7_CAPO3</name>
<feature type="chain" id="PRO_5002254510" description="BLOC-1-related complex subunit 5" evidence="2">
    <location>
        <begin position="22"/>
        <end position="262"/>
    </location>
</feature>
<reference evidence="4" key="1">
    <citation type="submission" date="2011-02" db="EMBL/GenBank/DDBJ databases">
        <title>The Genome Sequence of Capsaspora owczarzaki ATCC 30864.</title>
        <authorList>
            <person name="Russ C."/>
            <person name="Cuomo C."/>
            <person name="Burger G."/>
            <person name="Gray M.W."/>
            <person name="Holland P.W.H."/>
            <person name="King N."/>
            <person name="Lang F.B.F."/>
            <person name="Roger A.J."/>
            <person name="Ruiz-Trillo I."/>
            <person name="Young S.K."/>
            <person name="Zeng Q."/>
            <person name="Gargeya S."/>
            <person name="Alvarado L."/>
            <person name="Berlin A."/>
            <person name="Chapman S.B."/>
            <person name="Chen Z."/>
            <person name="Freedman E."/>
            <person name="Gellesch M."/>
            <person name="Goldberg J."/>
            <person name="Griggs A."/>
            <person name="Gujja S."/>
            <person name="Heilman E."/>
            <person name="Heiman D."/>
            <person name="Howarth C."/>
            <person name="Mehta T."/>
            <person name="Neiman D."/>
            <person name="Pearson M."/>
            <person name="Roberts A."/>
            <person name="Saif S."/>
            <person name="Shea T."/>
            <person name="Shenoy N."/>
            <person name="Sisk P."/>
            <person name="Stolte C."/>
            <person name="Sykes S."/>
            <person name="White J."/>
            <person name="Yandava C."/>
            <person name="Haas B."/>
            <person name="Nusbaum C."/>
            <person name="Birren B."/>
        </authorList>
    </citation>
    <scope>NUCLEOTIDE SEQUENCE</scope>
    <source>
        <strain evidence="4">ATCC 30864</strain>
    </source>
</reference>
<accession>A0A0D2WJT7</accession>
<keyword evidence="4" id="KW-1185">Reference proteome</keyword>